<feature type="compositionally biased region" description="Low complexity" evidence="1">
    <location>
        <begin position="318"/>
        <end position="359"/>
    </location>
</feature>
<accession>A0A5C5FPK6</accession>
<dbReference type="Proteomes" id="UP000311382">
    <property type="component" value="Unassembled WGS sequence"/>
</dbReference>
<sequence>MQCARVHMTESGRGTDYRTSSSPNCAKSTTLSSPLLLPSFVTLTCCSPVHRLEMPCVNATTSTSHPRSSARLAHPRNPPGLYSLELASPVTMTSVGRSRGGMRGAKTGTMAVPRAGRGAAPRAAAAGAILGLGAAGVNLLTPETAAGTETGLAGCTAPERNALEGRKRALAGAGLGVAAGESAAREGADAASTLAAGPDGLALVESPTAVEGAVGAGTGAASSAPDSTLVSPGPSAGTSASAASPSSPALTAVSPFTTPLASSSCASTTLPPSAPAISTSSLALPLGSEAVGEGARPSAGSSLPAVCSGSTAALASSASDADCSPVGAAEGSREASGAAEPVPTGAVAAGAGDADARSGVGAGEGASEGAAAEATRGEGGGSGSGT</sequence>
<comment type="caution">
    <text evidence="2">The sequence shown here is derived from an EMBL/GenBank/DDBJ whole genome shotgun (WGS) entry which is preliminary data.</text>
</comment>
<dbReference type="EMBL" id="SOZI01000179">
    <property type="protein sequence ID" value="TNY17731.1"/>
    <property type="molecule type" value="Genomic_DNA"/>
</dbReference>
<evidence type="ECO:0000313" key="3">
    <source>
        <dbReference type="Proteomes" id="UP000311382"/>
    </source>
</evidence>
<feature type="compositionally biased region" description="Gly residues" evidence="1">
    <location>
        <begin position="377"/>
        <end position="386"/>
    </location>
</feature>
<name>A0A5C5FPK6_9BASI</name>
<feature type="region of interest" description="Disordered" evidence="1">
    <location>
        <begin position="1"/>
        <end position="25"/>
    </location>
</feature>
<gene>
    <name evidence="2" type="ORF">DMC30DRAFT_405040</name>
</gene>
<feature type="compositionally biased region" description="Basic and acidic residues" evidence="1">
    <location>
        <begin position="7"/>
        <end position="16"/>
    </location>
</feature>
<evidence type="ECO:0000313" key="2">
    <source>
        <dbReference type="EMBL" id="TNY17731.1"/>
    </source>
</evidence>
<feature type="region of interest" description="Disordered" evidence="1">
    <location>
        <begin position="318"/>
        <end position="386"/>
    </location>
</feature>
<proteinExistence type="predicted"/>
<keyword evidence="3" id="KW-1185">Reference proteome</keyword>
<protein>
    <submittedName>
        <fullName evidence="2">Uncharacterized protein</fullName>
    </submittedName>
</protein>
<reference evidence="2 3" key="1">
    <citation type="submission" date="2019-03" db="EMBL/GenBank/DDBJ databases">
        <title>Rhodosporidium diobovatum UCD-FST 08-225 genome sequencing, assembly, and annotation.</title>
        <authorList>
            <person name="Fakankun I.U."/>
            <person name="Fristensky B."/>
            <person name="Levin D.B."/>
        </authorList>
    </citation>
    <scope>NUCLEOTIDE SEQUENCE [LARGE SCALE GENOMIC DNA]</scope>
    <source>
        <strain evidence="2 3">UCD-FST 08-225</strain>
    </source>
</reference>
<organism evidence="2 3">
    <name type="scientific">Rhodotorula diobovata</name>
    <dbReference type="NCBI Taxonomy" id="5288"/>
    <lineage>
        <taxon>Eukaryota</taxon>
        <taxon>Fungi</taxon>
        <taxon>Dikarya</taxon>
        <taxon>Basidiomycota</taxon>
        <taxon>Pucciniomycotina</taxon>
        <taxon>Microbotryomycetes</taxon>
        <taxon>Sporidiobolales</taxon>
        <taxon>Sporidiobolaceae</taxon>
        <taxon>Rhodotorula</taxon>
    </lineage>
</organism>
<dbReference type="AlphaFoldDB" id="A0A5C5FPK6"/>
<feature type="region of interest" description="Disordered" evidence="1">
    <location>
        <begin position="214"/>
        <end position="251"/>
    </location>
</feature>
<evidence type="ECO:0000256" key="1">
    <source>
        <dbReference type="SAM" id="MobiDB-lite"/>
    </source>
</evidence>